<sequence length="58" mass="6494">MIRSLVMPNTIGVAQHCQSVYLDKATWRVPQLTAKVGLATHVHKHENTKSSLLPRSSR</sequence>
<evidence type="ECO:0000313" key="2">
    <source>
        <dbReference type="Proteomes" id="UP000054538"/>
    </source>
</evidence>
<organism evidence="1 2">
    <name type="scientific">Paxillus rubicundulus Ve08.2h10</name>
    <dbReference type="NCBI Taxonomy" id="930991"/>
    <lineage>
        <taxon>Eukaryota</taxon>
        <taxon>Fungi</taxon>
        <taxon>Dikarya</taxon>
        <taxon>Basidiomycota</taxon>
        <taxon>Agaricomycotina</taxon>
        <taxon>Agaricomycetes</taxon>
        <taxon>Agaricomycetidae</taxon>
        <taxon>Boletales</taxon>
        <taxon>Paxilineae</taxon>
        <taxon>Paxillaceae</taxon>
        <taxon>Paxillus</taxon>
    </lineage>
</organism>
<proteinExistence type="predicted"/>
<dbReference type="AlphaFoldDB" id="A0A0D0EAZ5"/>
<dbReference type="Proteomes" id="UP000054538">
    <property type="component" value="Unassembled WGS sequence"/>
</dbReference>
<name>A0A0D0EAZ5_9AGAM</name>
<gene>
    <name evidence="1" type="ORF">PAXRUDRAFT_825404</name>
</gene>
<keyword evidence="2" id="KW-1185">Reference proteome</keyword>
<evidence type="ECO:0000313" key="1">
    <source>
        <dbReference type="EMBL" id="KIK96965.1"/>
    </source>
</evidence>
<dbReference type="InParanoid" id="A0A0D0EAZ5"/>
<accession>A0A0D0EAZ5</accession>
<reference evidence="2" key="2">
    <citation type="submission" date="2015-01" db="EMBL/GenBank/DDBJ databases">
        <title>Evolutionary Origins and Diversification of the Mycorrhizal Mutualists.</title>
        <authorList>
            <consortium name="DOE Joint Genome Institute"/>
            <consortium name="Mycorrhizal Genomics Consortium"/>
            <person name="Kohler A."/>
            <person name="Kuo A."/>
            <person name="Nagy L.G."/>
            <person name="Floudas D."/>
            <person name="Copeland A."/>
            <person name="Barry K.W."/>
            <person name="Cichocki N."/>
            <person name="Veneault-Fourrey C."/>
            <person name="LaButti K."/>
            <person name="Lindquist E.A."/>
            <person name="Lipzen A."/>
            <person name="Lundell T."/>
            <person name="Morin E."/>
            <person name="Murat C."/>
            <person name="Riley R."/>
            <person name="Ohm R."/>
            <person name="Sun H."/>
            <person name="Tunlid A."/>
            <person name="Henrissat B."/>
            <person name="Grigoriev I.V."/>
            <person name="Hibbett D.S."/>
            <person name="Martin F."/>
        </authorList>
    </citation>
    <scope>NUCLEOTIDE SEQUENCE [LARGE SCALE GENOMIC DNA]</scope>
    <source>
        <strain evidence="2">Ve08.2h10</strain>
    </source>
</reference>
<reference evidence="1 2" key="1">
    <citation type="submission" date="2014-04" db="EMBL/GenBank/DDBJ databases">
        <authorList>
            <consortium name="DOE Joint Genome Institute"/>
            <person name="Kuo A."/>
            <person name="Kohler A."/>
            <person name="Jargeat P."/>
            <person name="Nagy L.G."/>
            <person name="Floudas D."/>
            <person name="Copeland A."/>
            <person name="Barry K.W."/>
            <person name="Cichocki N."/>
            <person name="Veneault-Fourrey C."/>
            <person name="LaButti K."/>
            <person name="Lindquist E.A."/>
            <person name="Lipzen A."/>
            <person name="Lundell T."/>
            <person name="Morin E."/>
            <person name="Murat C."/>
            <person name="Sun H."/>
            <person name="Tunlid A."/>
            <person name="Henrissat B."/>
            <person name="Grigoriev I.V."/>
            <person name="Hibbett D.S."/>
            <person name="Martin F."/>
            <person name="Nordberg H.P."/>
            <person name="Cantor M.N."/>
            <person name="Hua S.X."/>
        </authorList>
    </citation>
    <scope>NUCLEOTIDE SEQUENCE [LARGE SCALE GENOMIC DNA]</scope>
    <source>
        <strain evidence="1 2">Ve08.2h10</strain>
    </source>
</reference>
<dbReference type="EMBL" id="KN824958">
    <property type="protein sequence ID" value="KIK96965.1"/>
    <property type="molecule type" value="Genomic_DNA"/>
</dbReference>
<protein>
    <submittedName>
        <fullName evidence="1">Unplaced genomic scaffold scaffold_136, whole genome shotgun sequence</fullName>
    </submittedName>
</protein>
<dbReference type="HOGENOM" id="CLU_2979725_0_0_1"/>